<accession>A0A1B7XL75</accession>
<dbReference type="AlphaFoldDB" id="A0A1B7XL75"/>
<dbReference type="RefSeq" id="WP_066852336.1">
    <property type="nucleotide sequence ID" value="NZ_JXMS01000003.1"/>
</dbReference>
<keyword evidence="2" id="KW-1185">Reference proteome</keyword>
<dbReference type="OrthoDB" id="9894672at2"/>
<reference evidence="1 2" key="1">
    <citation type="submission" date="2015-01" db="EMBL/GenBank/DDBJ databases">
        <title>Desulfovibrio sp. JC271 draft genome sequence.</title>
        <authorList>
            <person name="Shivani Y."/>
            <person name="Subhash Y."/>
            <person name="Sasikala C."/>
            <person name="Ramana C.V."/>
        </authorList>
    </citation>
    <scope>NUCLEOTIDE SEQUENCE [LARGE SCALE GENOMIC DNA]</scope>
    <source>
        <strain evidence="1 2">JC271</strain>
    </source>
</reference>
<name>A0A1B7XL75_9BACT</name>
<organism evidence="1 2">
    <name type="scientific">Halodesulfovibrio spirochaetisodalis</name>
    <dbReference type="NCBI Taxonomy" id="1560234"/>
    <lineage>
        <taxon>Bacteria</taxon>
        <taxon>Pseudomonadati</taxon>
        <taxon>Thermodesulfobacteriota</taxon>
        <taxon>Desulfovibrionia</taxon>
        <taxon>Desulfovibrionales</taxon>
        <taxon>Desulfovibrionaceae</taxon>
        <taxon>Halodesulfovibrio</taxon>
    </lineage>
</organism>
<gene>
    <name evidence="1" type="ORF">SP90_02805</name>
</gene>
<sequence>MHSILTSSAAPLLLLQKPVAGEERHITLHGGERIYATFPASDVQVAHSGSDIVLEVSGEKIVLEGAAASIDSGTPLAMMLQGAYVVIASEAIQQLSPEEYISATSRVFEVDGLNSAYLSDAALHSAPPDPFGEFAEQVVNVAHSTGLMQRSSGGIEESHSLYPMLGYRDNIEFGEIIHEWEPAPDFDSFKYNNHASEYREVVEAPSSPHKSDPLSELLSGERLDSLDEEMIHFYDGEPINIGTPVVIDPVAPLPLPAPHERGDGNTQIVFDPQGGDSPLVQGGGSFGPLAFAENKIGGGDTLPVVKIDFASMDEATLKLDEYLDGTQLRVASFELGRDAITLDSVLEVERVETLRDNSPVESRSAEGDFELGFALRAEDDAAISIVFEGMTMNEYMEYIASGTREAGIT</sequence>
<dbReference type="Proteomes" id="UP000091979">
    <property type="component" value="Unassembled WGS sequence"/>
</dbReference>
<comment type="caution">
    <text evidence="1">The sequence shown here is derived from an EMBL/GenBank/DDBJ whole genome shotgun (WGS) entry which is preliminary data.</text>
</comment>
<dbReference type="EMBL" id="JXMS01000003">
    <property type="protein sequence ID" value="OBQ56262.1"/>
    <property type="molecule type" value="Genomic_DNA"/>
</dbReference>
<proteinExistence type="predicted"/>
<evidence type="ECO:0000313" key="1">
    <source>
        <dbReference type="EMBL" id="OBQ56262.1"/>
    </source>
</evidence>
<evidence type="ECO:0000313" key="2">
    <source>
        <dbReference type="Proteomes" id="UP000091979"/>
    </source>
</evidence>
<protein>
    <submittedName>
        <fullName evidence="1">Uncharacterized protein</fullName>
    </submittedName>
</protein>
<dbReference type="PATRIC" id="fig|1560234.3.peg.2015"/>